<reference evidence="2 3" key="1">
    <citation type="journal article" date="2019" name="Int. J. Syst. Evol. Microbiol.">
        <title>The Global Catalogue of Microorganisms (GCM) 10K type strain sequencing project: providing services to taxonomists for standard genome sequencing and annotation.</title>
        <authorList>
            <consortium name="The Broad Institute Genomics Platform"/>
            <consortium name="The Broad Institute Genome Sequencing Center for Infectious Disease"/>
            <person name="Wu L."/>
            <person name="Ma J."/>
        </authorList>
    </citation>
    <scope>NUCLEOTIDE SEQUENCE [LARGE SCALE GENOMIC DNA]</scope>
    <source>
        <strain evidence="2 3">JCM 15921</strain>
    </source>
</reference>
<dbReference type="Proteomes" id="UP001500102">
    <property type="component" value="Unassembled WGS sequence"/>
</dbReference>
<proteinExistence type="predicted"/>
<keyword evidence="3" id="KW-1185">Reference proteome</keyword>
<sequence length="145" mass="15229">MELPDATAVLSIPPDATPTAGDPGSVSATVTGTNGELRIYLNATPQQGDESQSNWPDFRLAHLTGENAASADRVSYRSGMPFRGGLGSCVEDTYVTRVGAHRYREIACLVAGSRGSSVVVAAAPAASWDLYRPVLEQAVNAYVSE</sequence>
<comment type="caution">
    <text evidence="2">The sequence shown here is derived from an EMBL/GenBank/DDBJ whole genome shotgun (WGS) entry which is preliminary data.</text>
</comment>
<dbReference type="EMBL" id="BAAAQB010000041">
    <property type="protein sequence ID" value="GAA2144890.1"/>
    <property type="molecule type" value="Genomic_DNA"/>
</dbReference>
<evidence type="ECO:0000313" key="3">
    <source>
        <dbReference type="Proteomes" id="UP001500102"/>
    </source>
</evidence>
<evidence type="ECO:0000313" key="2">
    <source>
        <dbReference type="EMBL" id="GAA2144890.1"/>
    </source>
</evidence>
<evidence type="ECO:0000256" key="1">
    <source>
        <dbReference type="SAM" id="MobiDB-lite"/>
    </source>
</evidence>
<gene>
    <name evidence="2" type="ORF">GCM10009825_36880</name>
</gene>
<organism evidence="2 3">
    <name type="scientific">Arthrobacter humicola</name>
    <dbReference type="NCBI Taxonomy" id="409291"/>
    <lineage>
        <taxon>Bacteria</taxon>
        <taxon>Bacillati</taxon>
        <taxon>Actinomycetota</taxon>
        <taxon>Actinomycetes</taxon>
        <taxon>Micrococcales</taxon>
        <taxon>Micrococcaceae</taxon>
        <taxon>Arthrobacter</taxon>
    </lineage>
</organism>
<feature type="region of interest" description="Disordered" evidence="1">
    <location>
        <begin position="1"/>
        <end position="28"/>
    </location>
</feature>
<name>A0ABN2ZNC8_9MICC</name>
<protein>
    <submittedName>
        <fullName evidence="2">Uncharacterized protein</fullName>
    </submittedName>
</protein>
<accession>A0ABN2ZNC8</accession>
<dbReference type="RefSeq" id="WP_344367824.1">
    <property type="nucleotide sequence ID" value="NZ_BAAAQB010000041.1"/>
</dbReference>